<dbReference type="GO" id="GO:0005737">
    <property type="term" value="C:cytoplasm"/>
    <property type="evidence" value="ECO:0007669"/>
    <property type="project" value="TreeGrafter"/>
</dbReference>
<evidence type="ECO:0000256" key="3">
    <source>
        <dbReference type="ARBA" id="ARBA00022490"/>
    </source>
</evidence>
<feature type="domain" description="Calponin-homology (CH)" evidence="9">
    <location>
        <begin position="1"/>
        <end position="122"/>
    </location>
</feature>
<dbReference type="Pfam" id="PF19047">
    <property type="entry name" value="HOOK_N"/>
    <property type="match status" value="1"/>
</dbReference>
<keyword evidence="6" id="KW-0206">Cytoskeleton</keyword>
<dbReference type="GO" id="GO:0010256">
    <property type="term" value="P:endomembrane system organization"/>
    <property type="evidence" value="ECO:0007669"/>
    <property type="project" value="UniProtKB-ARBA"/>
</dbReference>
<evidence type="ECO:0000313" key="11">
    <source>
        <dbReference type="Proteomes" id="UP000472270"/>
    </source>
</evidence>
<evidence type="ECO:0000256" key="7">
    <source>
        <dbReference type="SAM" id="Coils"/>
    </source>
</evidence>
<dbReference type="GO" id="GO:0005813">
    <property type="term" value="C:centrosome"/>
    <property type="evidence" value="ECO:0007669"/>
    <property type="project" value="TreeGrafter"/>
</dbReference>
<dbReference type="SUPFAM" id="SSF116907">
    <property type="entry name" value="Hook domain"/>
    <property type="match status" value="1"/>
</dbReference>
<reference evidence="10" key="1">
    <citation type="submission" date="2025-08" db="UniProtKB">
        <authorList>
            <consortium name="Ensembl"/>
        </authorList>
    </citation>
    <scope>IDENTIFICATION</scope>
</reference>
<sequence>LSCLYLSNFLSLSVFQLQTFQVPSCVSKHELTSGVAIAHVLNKIDSSWFNETWLSRIKEDGGTNWRLKVSNLKKILQSMMEYYHDVLGQQVSDEHVPDVCLIGEMGDVTELGRLLQLVLGCAVSCDQKQGTQEIRSPGSHDQSCDHSSRKYYFLSEETDDRDYTHRCRELQQQVSVLMEEKSSLQVELQSLRERLNRCETPDVSSTITNKKLLLLQSQMEQLQEENYRLDSSRDDLRVRADVLEREVTDLQLRNEELTSLAQEAQSLKDEMDILRHSSDRVSRLEAMVETYKRKLEDLGDLRRQVRLLEERNHVYMQRTCELEEELRRANAIRSQLDTYKRQAHEMSAKHSAEAMKAEKWQFEYKNLNDKYETLLKEREKLIGERDALRETTEELRCAQVQQQCLTDSLSAESGAVGSLAAEIMPTELRDTVVRLQQENKTLCVQEESYRHRQEELQTQLEDSQRSQNTLETQNRLSQQQISELSALVEELQRALQEQDSKTEDVTAVTILSDTLCVCVCVCLCVCVSVAKKIDELQEILKKKDEDMRRMEDRYKRYVEKARTVIKTLDPKQKSSAVPAEVQVLKNQLTEKDRKIQHLEHDFERTRSRHDQEEKLIISAWYNMGMALHQKVAGERSGPGSAPAQSFLAQQRQWTQARRGLSRLQPR</sequence>
<feature type="coiled-coil region" evidence="7">
    <location>
        <begin position="219"/>
        <end position="391"/>
    </location>
</feature>
<dbReference type="InterPro" id="IPR036872">
    <property type="entry name" value="CH_dom_sf"/>
</dbReference>
<dbReference type="GO" id="GO:0031122">
    <property type="term" value="P:cytoplasmic microtubule organization"/>
    <property type="evidence" value="ECO:0007669"/>
    <property type="project" value="InterPro"/>
</dbReference>
<dbReference type="PANTHER" id="PTHR18947:SF37">
    <property type="entry name" value="PROTEIN HOOK HOMOLOG 2"/>
    <property type="match status" value="1"/>
</dbReference>
<dbReference type="Pfam" id="PF05622">
    <property type="entry name" value="HOOK"/>
    <property type="match status" value="2"/>
</dbReference>
<dbReference type="InterPro" id="IPR001715">
    <property type="entry name" value="CH_dom"/>
</dbReference>
<dbReference type="PROSITE" id="PS50021">
    <property type="entry name" value="CH"/>
    <property type="match status" value="1"/>
</dbReference>
<feature type="coiled-coil region" evidence="7">
    <location>
        <begin position="167"/>
        <end position="194"/>
    </location>
</feature>
<keyword evidence="4" id="KW-0493">Microtubule</keyword>
<dbReference type="Ensembl" id="ENSSRHT00000043675.1">
    <property type="protein sequence ID" value="ENSSRHP00000042468.1"/>
    <property type="gene ID" value="ENSSRHG00000021410.1"/>
</dbReference>
<accession>A0A673IMM5</accession>
<feature type="coiled-coil region" evidence="7">
    <location>
        <begin position="533"/>
        <end position="601"/>
    </location>
</feature>
<dbReference type="GO" id="GO:0030705">
    <property type="term" value="P:cytoskeleton-dependent intracellular transport"/>
    <property type="evidence" value="ECO:0007669"/>
    <property type="project" value="InterPro"/>
</dbReference>
<evidence type="ECO:0000259" key="9">
    <source>
        <dbReference type="PROSITE" id="PS50021"/>
    </source>
</evidence>
<dbReference type="FunFam" id="1.10.418.10:FF:000024">
    <property type="entry name" value="Hook homolog 3 (Drosophila)"/>
    <property type="match status" value="1"/>
</dbReference>
<feature type="chain" id="PRO_5025425725" description="Calponin-homology (CH) domain-containing protein" evidence="8">
    <location>
        <begin position="20"/>
        <end position="666"/>
    </location>
</feature>
<evidence type="ECO:0000256" key="6">
    <source>
        <dbReference type="ARBA" id="ARBA00023212"/>
    </source>
</evidence>
<dbReference type="AlphaFoldDB" id="A0A673IMM5"/>
<dbReference type="Gene3D" id="1.10.418.10">
    <property type="entry name" value="Calponin-like domain"/>
    <property type="match status" value="1"/>
</dbReference>
<dbReference type="GO" id="GO:0005874">
    <property type="term" value="C:microtubule"/>
    <property type="evidence" value="ECO:0007669"/>
    <property type="project" value="UniProtKB-KW"/>
</dbReference>
<comment type="subcellular location">
    <subcellularLocation>
        <location evidence="1">Cytoplasm</location>
        <location evidence="1">Cytoskeleton</location>
    </subcellularLocation>
</comment>
<keyword evidence="3" id="KW-0963">Cytoplasm</keyword>
<evidence type="ECO:0000256" key="8">
    <source>
        <dbReference type="SAM" id="SignalP"/>
    </source>
</evidence>
<organism evidence="10 11">
    <name type="scientific">Sinocyclocheilus rhinocerous</name>
    <dbReference type="NCBI Taxonomy" id="307959"/>
    <lineage>
        <taxon>Eukaryota</taxon>
        <taxon>Metazoa</taxon>
        <taxon>Chordata</taxon>
        <taxon>Craniata</taxon>
        <taxon>Vertebrata</taxon>
        <taxon>Euteleostomi</taxon>
        <taxon>Actinopterygii</taxon>
        <taxon>Neopterygii</taxon>
        <taxon>Teleostei</taxon>
        <taxon>Ostariophysi</taxon>
        <taxon>Cypriniformes</taxon>
        <taxon>Cyprinidae</taxon>
        <taxon>Cyprininae</taxon>
        <taxon>Sinocyclocheilus</taxon>
    </lineage>
</organism>
<dbReference type="Proteomes" id="UP000472270">
    <property type="component" value="Unassembled WGS sequence"/>
</dbReference>
<gene>
    <name evidence="10" type="primary">hook2</name>
</gene>
<reference evidence="10" key="2">
    <citation type="submission" date="2025-09" db="UniProtKB">
        <authorList>
            <consortium name="Ensembl"/>
        </authorList>
    </citation>
    <scope>IDENTIFICATION</scope>
</reference>
<evidence type="ECO:0000256" key="1">
    <source>
        <dbReference type="ARBA" id="ARBA00004245"/>
    </source>
</evidence>
<comment type="similarity">
    <text evidence="2">Belongs to the hook family.</text>
</comment>
<keyword evidence="5 7" id="KW-0175">Coiled coil</keyword>
<dbReference type="InterPro" id="IPR043936">
    <property type="entry name" value="HOOK_N"/>
</dbReference>
<evidence type="ECO:0000256" key="4">
    <source>
        <dbReference type="ARBA" id="ARBA00022701"/>
    </source>
</evidence>
<evidence type="ECO:0000313" key="10">
    <source>
        <dbReference type="Ensembl" id="ENSSRHP00000042468.1"/>
    </source>
</evidence>
<dbReference type="PANTHER" id="PTHR18947">
    <property type="entry name" value="HOOK PROTEINS"/>
    <property type="match status" value="1"/>
</dbReference>
<keyword evidence="11" id="KW-1185">Reference proteome</keyword>
<feature type="signal peptide" evidence="8">
    <location>
        <begin position="1"/>
        <end position="19"/>
    </location>
</feature>
<name>A0A673IMM5_9TELE</name>
<evidence type="ECO:0000256" key="2">
    <source>
        <dbReference type="ARBA" id="ARBA00006946"/>
    </source>
</evidence>
<keyword evidence="8" id="KW-0732">Signal</keyword>
<feature type="coiled-coil region" evidence="7">
    <location>
        <begin position="453"/>
        <end position="504"/>
    </location>
</feature>
<proteinExistence type="inferred from homology"/>
<dbReference type="InterPro" id="IPR008636">
    <property type="entry name" value="Hook_C"/>
</dbReference>
<protein>
    <recommendedName>
        <fullName evidence="9">Calponin-homology (CH) domain-containing protein</fullName>
    </recommendedName>
</protein>
<dbReference type="GO" id="GO:0008017">
    <property type="term" value="F:microtubule binding"/>
    <property type="evidence" value="ECO:0007669"/>
    <property type="project" value="InterPro"/>
</dbReference>
<dbReference type="GO" id="GO:0051959">
    <property type="term" value="F:dynein light intermediate chain binding"/>
    <property type="evidence" value="ECO:0007669"/>
    <property type="project" value="TreeGrafter"/>
</dbReference>
<evidence type="ECO:0000256" key="5">
    <source>
        <dbReference type="ARBA" id="ARBA00023054"/>
    </source>
</evidence>